<dbReference type="Pfam" id="PF00873">
    <property type="entry name" value="ACR_tran"/>
    <property type="match status" value="1"/>
</dbReference>
<feature type="transmembrane region" description="Helical" evidence="1">
    <location>
        <begin position="363"/>
        <end position="384"/>
    </location>
</feature>
<feature type="transmembrane region" description="Helical" evidence="1">
    <location>
        <begin position="524"/>
        <end position="543"/>
    </location>
</feature>
<organism evidence="2 3">
    <name type="scientific">Pseudosulfitobacter pseudonitzschiae</name>
    <dbReference type="NCBI Taxonomy" id="1402135"/>
    <lineage>
        <taxon>Bacteria</taxon>
        <taxon>Pseudomonadati</taxon>
        <taxon>Pseudomonadota</taxon>
        <taxon>Alphaproteobacteria</taxon>
        <taxon>Rhodobacterales</taxon>
        <taxon>Roseobacteraceae</taxon>
        <taxon>Pseudosulfitobacter</taxon>
    </lineage>
</organism>
<feature type="transmembrane region" description="Helical" evidence="1">
    <location>
        <begin position="390"/>
        <end position="414"/>
    </location>
</feature>
<evidence type="ECO:0000256" key="1">
    <source>
        <dbReference type="SAM" id="Phobius"/>
    </source>
</evidence>
<gene>
    <name evidence="2" type="primary">bepE</name>
    <name evidence="2" type="ORF">SULPSESMR1_04280</name>
</gene>
<dbReference type="EMBL" id="CP022418">
    <property type="protein sequence ID" value="ASM75006.1"/>
    <property type="molecule type" value="Genomic_DNA"/>
</dbReference>
<feature type="transmembrane region" description="Helical" evidence="1">
    <location>
        <begin position="953"/>
        <end position="975"/>
    </location>
</feature>
<feature type="transmembrane region" description="Helical" evidence="1">
    <location>
        <begin position="981"/>
        <end position="1004"/>
    </location>
</feature>
<dbReference type="OrthoDB" id="9807350at2"/>
<feature type="transmembrane region" description="Helical" evidence="1">
    <location>
        <begin position="851"/>
        <end position="871"/>
    </location>
</feature>
<dbReference type="Gene3D" id="1.20.1640.10">
    <property type="entry name" value="Multidrug efflux transporter AcrB transmembrane domain"/>
    <property type="match status" value="2"/>
</dbReference>
<dbReference type="Gene3D" id="3.30.70.1440">
    <property type="entry name" value="Multidrug efflux transporter AcrB pore domain"/>
    <property type="match status" value="1"/>
</dbReference>
<dbReference type="SUPFAM" id="SSF82714">
    <property type="entry name" value="Multidrug efflux transporter AcrB TolC docking domain, DN and DC subdomains"/>
    <property type="match status" value="2"/>
</dbReference>
<dbReference type="GO" id="GO:0042910">
    <property type="term" value="F:xenobiotic transmembrane transporter activity"/>
    <property type="evidence" value="ECO:0007669"/>
    <property type="project" value="TreeGrafter"/>
</dbReference>
<protein>
    <submittedName>
        <fullName evidence="2">Efflux pump membrane transporter BepE</fullName>
    </submittedName>
</protein>
<reference evidence="2 3" key="1">
    <citation type="submission" date="2017-07" db="EMBL/GenBank/DDBJ databases">
        <title>Genome Sequence of Sulfitobacter pseudonitzschiae Strain SMR1 Isolated from a culture of the Diatom Skeletonema marinoi.</title>
        <authorList>
            <person name="Topel M."/>
            <person name="Pinder M.I.M."/>
            <person name="Johansson O.N."/>
            <person name="Kourtchenko O."/>
            <person name="Godhe A."/>
            <person name="Clarke A.K."/>
        </authorList>
    </citation>
    <scope>NUCLEOTIDE SEQUENCE [LARGE SCALE GENOMIC DNA]</scope>
    <source>
        <strain evidence="2 3">SMR1</strain>
        <plasmid evidence="2 3">pSMR1-3</plasmid>
    </source>
</reference>
<dbReference type="Proteomes" id="UP000199754">
    <property type="component" value="Plasmid pSMR1-3"/>
</dbReference>
<dbReference type="RefSeq" id="WP_089423028.1">
    <property type="nucleotide sequence ID" value="NZ_CP022418.1"/>
</dbReference>
<feature type="transmembrane region" description="Helical" evidence="1">
    <location>
        <begin position="878"/>
        <end position="898"/>
    </location>
</feature>
<dbReference type="InterPro" id="IPR001036">
    <property type="entry name" value="Acrflvin-R"/>
</dbReference>
<dbReference type="SUPFAM" id="SSF82693">
    <property type="entry name" value="Multidrug efflux transporter AcrB pore domain, PN1, PN2, PC1 and PC2 subdomains"/>
    <property type="match status" value="4"/>
</dbReference>
<dbReference type="Gene3D" id="3.30.70.1320">
    <property type="entry name" value="Multidrug efflux transporter AcrB pore domain like"/>
    <property type="match status" value="1"/>
</dbReference>
<keyword evidence="1" id="KW-0812">Transmembrane</keyword>
<proteinExistence type="predicted"/>
<feature type="transmembrane region" description="Helical" evidence="1">
    <location>
        <begin position="904"/>
        <end position="925"/>
    </location>
</feature>
<feature type="transmembrane region" description="Helical" evidence="1">
    <location>
        <begin position="434"/>
        <end position="454"/>
    </location>
</feature>
<accession>A0A221K7Q1</accession>
<dbReference type="SUPFAM" id="SSF82866">
    <property type="entry name" value="Multidrug efflux transporter AcrB transmembrane domain"/>
    <property type="match status" value="2"/>
</dbReference>
<evidence type="ECO:0000313" key="2">
    <source>
        <dbReference type="EMBL" id="ASM75006.1"/>
    </source>
</evidence>
<dbReference type="Gene3D" id="3.30.2090.10">
    <property type="entry name" value="Multidrug efflux transporter AcrB TolC docking domain, DN and DC subdomains"/>
    <property type="match status" value="2"/>
</dbReference>
<dbReference type="PANTHER" id="PTHR32063:SF29">
    <property type="entry name" value="HAE1 FAMILY EFFLUX PUMP PERMEASE COMPONENT"/>
    <property type="match status" value="1"/>
</dbReference>
<dbReference type="PRINTS" id="PR00702">
    <property type="entry name" value="ACRIFLAVINRP"/>
</dbReference>
<feature type="transmembrane region" description="Helical" evidence="1">
    <location>
        <begin position="21"/>
        <end position="41"/>
    </location>
</feature>
<dbReference type="PANTHER" id="PTHR32063">
    <property type="match status" value="1"/>
</dbReference>
<keyword evidence="1" id="KW-0472">Membrane</keyword>
<keyword evidence="3" id="KW-1185">Reference proteome</keyword>
<sequence>MKIVPAMPRTGMIDLFVRRPTLAIVINLLIVIAGAVALFGVNVREMPQVDQPVLSVRASYEGASAEIVDRQVTAVLEASLSRLEGLKNISSTSSFGSSRITIDLDESVDVDAATNEAREIVSQAVRQLPEDMDEPTVSQNDSDADPIVRLALSGSAEIPELTSIAEGIVTDQLSVIDGVAEVTVTGNQLQEFRVEADMTSLQSRGLSLDDIATALQDLRDDTPLGALDTGTGSLTLRSASPDATVEDIGALQIDRTTRISDVAFVQLAAESQTSSAYVDGQPSISIDIVRESVGNTLSISRAVKQAVSDLESVLPTGVLLTVTSDDGVYIEQSIKEVVGSIAMSTGIVILTIYAFIGSVRATIIPTITIPVALVGTIGAIWMAGFSINTITLLALVLATGMVVDDAIVVVENIVRKRREGMGRRAAAVAGTSEVFFAVLSTTATLAAVFIPISFLPGQAGGVFKEFGFVLAFSVTLSSVAALVLAPVLAAIVDPGRHDLDNGKATRPSVLARGFDALVDRTIKAPILALCIAGAIAIIALGAARDMPSEVTPSEDRGFFMVMARSSSGDSVDVLETVISQIEGILTPYRETGVISTVQSMTGRGGSGMAFVIVRLADWADRGTSQQEVMADVSRKMGSVPGLTAFVRSSNSLNIRGGGGGGLEFAVAGQDRAVLEDATATLVSAMQADSAFLNPQLSDEQIEPVLELEIDRDAARALGLDSESISSSINMMTEDHTATTVFLEGEEVDVTVVPGGTVIENPSDLEAIFTRSSEGAYIPLSSVARLSHVAAPASLDREAQTPAISAQANLGAGVELGEAAERLEVIAGEVLPAGTHLILLGEAAAIDESTQGFMVVFGVAFLIVLLVLAAQFESVTSAVSIMVTVPFGIAAAMLAISLTGGSLNYYSQIGLVLLVGVMAKNGILIVEFANQLRAAGQDIDSAIRDAMLLRIRPVMMTMVSTVLGGLPLVLATGAGAEARAAVGWVIVGGLGFATVFTLVLTPAAYRLIAGMGKKPGAASSALDAEIATARAGSETV</sequence>
<keyword evidence="2" id="KW-0614">Plasmid</keyword>
<dbReference type="Gene3D" id="3.30.70.1430">
    <property type="entry name" value="Multidrug efflux transporter AcrB pore domain"/>
    <property type="match status" value="2"/>
</dbReference>
<dbReference type="GO" id="GO:0005886">
    <property type="term" value="C:plasma membrane"/>
    <property type="evidence" value="ECO:0007669"/>
    <property type="project" value="TreeGrafter"/>
</dbReference>
<name>A0A221K7Q1_9RHOB</name>
<dbReference type="KEGG" id="spse:SULPSESMR1_04280"/>
<feature type="transmembrane region" description="Helical" evidence="1">
    <location>
        <begin position="466"/>
        <end position="492"/>
    </location>
</feature>
<dbReference type="AlphaFoldDB" id="A0A221K7Q1"/>
<keyword evidence="1" id="KW-1133">Transmembrane helix</keyword>
<geneLocation type="plasmid" evidence="2 3">
    <name>pSMR1-3</name>
</geneLocation>
<evidence type="ECO:0000313" key="3">
    <source>
        <dbReference type="Proteomes" id="UP000199754"/>
    </source>
</evidence>
<feature type="transmembrane region" description="Helical" evidence="1">
    <location>
        <begin position="337"/>
        <end position="356"/>
    </location>
</feature>
<dbReference type="InterPro" id="IPR027463">
    <property type="entry name" value="AcrB_DN_DC_subdom"/>
</dbReference>